<evidence type="ECO:0000256" key="13">
    <source>
        <dbReference type="RuleBase" id="RU364061"/>
    </source>
</evidence>
<feature type="transmembrane region" description="Helical" evidence="13">
    <location>
        <begin position="59"/>
        <end position="83"/>
    </location>
</feature>
<dbReference type="PROSITE" id="PS50262">
    <property type="entry name" value="G_PROTEIN_RECEP_F1_2"/>
    <property type="match status" value="1"/>
</dbReference>
<organism evidence="15">
    <name type="scientific">Felis nigripes</name>
    <name type="common">Black-footed cat</name>
    <name type="synonym">Anthill tiger</name>
    <dbReference type="NCBI Taxonomy" id="61379"/>
    <lineage>
        <taxon>Eukaryota</taxon>
        <taxon>Metazoa</taxon>
        <taxon>Chordata</taxon>
        <taxon>Craniata</taxon>
        <taxon>Vertebrata</taxon>
        <taxon>Euteleostomi</taxon>
        <taxon>Mammalia</taxon>
        <taxon>Eutheria</taxon>
        <taxon>Laurasiatheria</taxon>
        <taxon>Carnivora</taxon>
        <taxon>Feliformia</taxon>
        <taxon>Felidae</taxon>
        <taxon>Felinae</taxon>
        <taxon>Felis</taxon>
    </lineage>
</organism>
<comment type="function">
    <text evidence="1">Putative pheromone receptor.</text>
</comment>
<keyword evidence="9 13" id="KW-0472">Membrane</keyword>
<dbReference type="GO" id="GO:0007606">
    <property type="term" value="P:sensory perception of chemical stimulus"/>
    <property type="evidence" value="ECO:0007669"/>
    <property type="project" value="UniProtKB-ARBA"/>
</dbReference>
<sequence>MHALRYFRFSVPFSQPERGHSCKTCLSLPSSLVCFPQKVFPLLPMRWKINWIDCIRGTILLSLTGPGCAGNFFLFASHVYVFVMGPKKKPTDLLLIHLAFSNTMILCARGIFDVTAAFHVSNFLDSASCKTVFYLGRVARGLSMCTTCLLSVVQAITISPRTSSWRKLKPHTAWQVLPSLLLFWILNSLISSNLLSYITAAQSTNGSGITPSGSHSYCHMLPSGLIVRWLFLTLMALRDIISQGLMGWSSGYMAFCLCKHRQSVLHLRSSRFQRNSSPETRATRSALLLMACFLLFYWADFIFSFCIGSFLTHDHTVLNMKLFLTLGYASLSPFVLISRASHQPPRRSARRDVGKPAFYTDSVSSYR</sequence>
<feature type="transmembrane region" description="Helical" evidence="13">
    <location>
        <begin position="322"/>
        <end position="341"/>
    </location>
</feature>
<evidence type="ECO:0000256" key="4">
    <source>
        <dbReference type="ARBA" id="ARBA00022475"/>
    </source>
</evidence>
<keyword evidence="8 13" id="KW-0297">G-protein coupled receptor</keyword>
<evidence type="ECO:0000256" key="2">
    <source>
        <dbReference type="ARBA" id="ARBA00004651"/>
    </source>
</evidence>
<keyword evidence="6 13" id="KW-0812">Transmembrane</keyword>
<feature type="transmembrane region" description="Helical" evidence="13">
    <location>
        <begin position="286"/>
        <end position="310"/>
    </location>
</feature>
<gene>
    <name evidence="15" type="primary">V1R</name>
</gene>
<feature type="transmembrane region" description="Helical" evidence="13">
    <location>
        <begin position="138"/>
        <end position="159"/>
    </location>
</feature>
<comment type="similarity">
    <text evidence="3 13">Belongs to the G-protein coupled receptor 1 family.</text>
</comment>
<evidence type="ECO:0000256" key="7">
    <source>
        <dbReference type="ARBA" id="ARBA00022989"/>
    </source>
</evidence>
<evidence type="ECO:0000256" key="6">
    <source>
        <dbReference type="ARBA" id="ARBA00022692"/>
    </source>
</evidence>
<reference evidence="15" key="1">
    <citation type="journal article" date="2014" name="Proc. Natl. Acad. Sci. U.S.A.">
        <title>Comparative analysis of the domestic cat genome reveals genetic signatures underlying feline biology and domestication.</title>
        <authorList>
            <person name="Montague M.J."/>
            <person name="Li G."/>
            <person name="Gandolfi B."/>
            <person name="Khan R."/>
            <person name="Aken B."/>
            <person name="Searle S.M.J."/>
            <person name="Minx P."/>
            <person name="Hillier L."/>
            <person name="Koboldt D.C."/>
            <person name="Davis B.W."/>
            <person name="Driscoll C.A."/>
            <person name="Barr C."/>
            <person name="Blackistone K."/>
            <person name="Quilez J."/>
            <person name="Lorente-Galdos B."/>
            <person name="Marques-Bonet T."/>
            <person name="Alkan C."/>
            <person name="Thomas G.W.C."/>
            <person name="Hahn M.W."/>
            <person name="Menotti-Raymond M."/>
            <person name="O'Brien S.J."/>
            <person name="Wilson R.K."/>
            <person name="Lyons L.A."/>
            <person name="Murphy W.J."/>
            <person name="Warrena W.C."/>
        </authorList>
    </citation>
    <scope>NUCLEOTIDE SEQUENCE</scope>
    <source>
        <strain evidence="15">13</strain>
    </source>
</reference>
<evidence type="ECO:0000259" key="14">
    <source>
        <dbReference type="PROSITE" id="PS50262"/>
    </source>
</evidence>
<keyword evidence="7 13" id="KW-1133">Transmembrane helix</keyword>
<dbReference type="PRINTS" id="PR01534">
    <property type="entry name" value="VOMERONASL1R"/>
</dbReference>
<dbReference type="EMBL" id="KJ924008">
    <property type="protein sequence ID" value="AIX03088.1"/>
    <property type="molecule type" value="Genomic_DNA"/>
</dbReference>
<evidence type="ECO:0000256" key="10">
    <source>
        <dbReference type="ARBA" id="ARBA00023170"/>
    </source>
</evidence>
<dbReference type="InterPro" id="IPR004072">
    <property type="entry name" value="Vmron_rcpt_1"/>
</dbReference>
<keyword evidence="5 13" id="KW-0589">Pheromone response</keyword>
<evidence type="ECO:0000256" key="5">
    <source>
        <dbReference type="ARBA" id="ARBA00022507"/>
    </source>
</evidence>
<dbReference type="AlphaFoldDB" id="A0A0A0Y7L6"/>
<keyword evidence="12 13" id="KW-0807">Transducer</keyword>
<evidence type="ECO:0000256" key="11">
    <source>
        <dbReference type="ARBA" id="ARBA00023180"/>
    </source>
</evidence>
<dbReference type="GO" id="GO:0005886">
    <property type="term" value="C:plasma membrane"/>
    <property type="evidence" value="ECO:0007669"/>
    <property type="project" value="UniProtKB-SubCell"/>
</dbReference>
<evidence type="ECO:0000256" key="12">
    <source>
        <dbReference type="ARBA" id="ARBA00023224"/>
    </source>
</evidence>
<feature type="transmembrane region" description="Helical" evidence="13">
    <location>
        <begin position="180"/>
        <end position="200"/>
    </location>
</feature>
<evidence type="ECO:0000313" key="15">
    <source>
        <dbReference type="EMBL" id="AIX03088.1"/>
    </source>
</evidence>
<keyword evidence="10 13" id="KW-0675">Receptor</keyword>
<dbReference type="GO" id="GO:0016503">
    <property type="term" value="F:pheromone receptor activity"/>
    <property type="evidence" value="ECO:0007669"/>
    <property type="project" value="InterPro"/>
</dbReference>
<evidence type="ECO:0000256" key="1">
    <source>
        <dbReference type="ARBA" id="ARBA00003878"/>
    </source>
</evidence>
<keyword evidence="11" id="KW-0325">Glycoprotein</keyword>
<accession>A0A0A0Y7L6</accession>
<feature type="domain" description="G-protein coupled receptors family 1 profile" evidence="14">
    <location>
        <begin position="70"/>
        <end position="336"/>
    </location>
</feature>
<comment type="subcellular location">
    <subcellularLocation>
        <location evidence="2 13">Cell membrane</location>
        <topology evidence="2 13">Multi-pass membrane protein</topology>
    </subcellularLocation>
</comment>
<dbReference type="Gene3D" id="1.20.1070.10">
    <property type="entry name" value="Rhodopsin 7-helix transmembrane proteins"/>
    <property type="match status" value="1"/>
</dbReference>
<dbReference type="PANTHER" id="PTHR24062">
    <property type="entry name" value="VOMERONASAL TYPE-1 RECEPTOR"/>
    <property type="match status" value="1"/>
</dbReference>
<feature type="transmembrane region" description="Helical" evidence="13">
    <location>
        <begin position="95"/>
        <end position="118"/>
    </location>
</feature>
<name>A0A0A0Y7L6_FELNI</name>
<evidence type="ECO:0000256" key="9">
    <source>
        <dbReference type="ARBA" id="ARBA00023136"/>
    </source>
</evidence>
<protein>
    <recommendedName>
        <fullName evidence="13">Vomeronasal type-1 receptor</fullName>
    </recommendedName>
</protein>
<keyword evidence="4 13" id="KW-1003">Cell membrane</keyword>
<dbReference type="FunFam" id="1.20.1070.10:FF:000033">
    <property type="entry name" value="Vomeronasal type-1 receptor"/>
    <property type="match status" value="1"/>
</dbReference>
<evidence type="ECO:0000256" key="3">
    <source>
        <dbReference type="ARBA" id="ARBA00010663"/>
    </source>
</evidence>
<dbReference type="Pfam" id="PF03402">
    <property type="entry name" value="V1R"/>
    <property type="match status" value="1"/>
</dbReference>
<evidence type="ECO:0000256" key="8">
    <source>
        <dbReference type="ARBA" id="ARBA00023040"/>
    </source>
</evidence>
<dbReference type="SUPFAM" id="SSF81321">
    <property type="entry name" value="Family A G protein-coupled receptor-like"/>
    <property type="match status" value="1"/>
</dbReference>
<dbReference type="InterPro" id="IPR017452">
    <property type="entry name" value="GPCR_Rhodpsn_7TM"/>
</dbReference>
<dbReference type="GO" id="GO:0019236">
    <property type="term" value="P:response to pheromone"/>
    <property type="evidence" value="ECO:0007669"/>
    <property type="project" value="UniProtKB-KW"/>
</dbReference>
<proteinExistence type="inferred from homology"/>